<name>A0A5B7HD95_PORTR</name>
<dbReference type="AlphaFoldDB" id="A0A5B7HD95"/>
<proteinExistence type="predicted"/>
<evidence type="ECO:0000313" key="1">
    <source>
        <dbReference type="EMBL" id="MPC70290.1"/>
    </source>
</evidence>
<comment type="caution">
    <text evidence="1">The sequence shown here is derived from an EMBL/GenBank/DDBJ whole genome shotgun (WGS) entry which is preliminary data.</text>
</comment>
<organism evidence="1 2">
    <name type="scientific">Portunus trituberculatus</name>
    <name type="common">Swimming crab</name>
    <name type="synonym">Neptunus trituberculatus</name>
    <dbReference type="NCBI Taxonomy" id="210409"/>
    <lineage>
        <taxon>Eukaryota</taxon>
        <taxon>Metazoa</taxon>
        <taxon>Ecdysozoa</taxon>
        <taxon>Arthropoda</taxon>
        <taxon>Crustacea</taxon>
        <taxon>Multicrustacea</taxon>
        <taxon>Malacostraca</taxon>
        <taxon>Eumalacostraca</taxon>
        <taxon>Eucarida</taxon>
        <taxon>Decapoda</taxon>
        <taxon>Pleocyemata</taxon>
        <taxon>Brachyura</taxon>
        <taxon>Eubrachyura</taxon>
        <taxon>Portunoidea</taxon>
        <taxon>Portunidae</taxon>
        <taxon>Portuninae</taxon>
        <taxon>Portunus</taxon>
    </lineage>
</organism>
<evidence type="ECO:0000313" key="2">
    <source>
        <dbReference type="Proteomes" id="UP000324222"/>
    </source>
</evidence>
<dbReference type="EMBL" id="VSRR010030877">
    <property type="protein sequence ID" value="MPC70290.1"/>
    <property type="molecule type" value="Genomic_DNA"/>
</dbReference>
<gene>
    <name evidence="1" type="ORF">E2C01_064534</name>
</gene>
<accession>A0A5B7HD95</accession>
<reference evidence="1 2" key="1">
    <citation type="submission" date="2019-05" db="EMBL/GenBank/DDBJ databases">
        <title>Another draft genome of Portunus trituberculatus and its Hox gene families provides insights of decapod evolution.</title>
        <authorList>
            <person name="Jeong J.-H."/>
            <person name="Song I."/>
            <person name="Kim S."/>
            <person name="Choi T."/>
            <person name="Kim D."/>
            <person name="Ryu S."/>
            <person name="Kim W."/>
        </authorList>
    </citation>
    <scope>NUCLEOTIDE SEQUENCE [LARGE SCALE GENOMIC DNA]</scope>
    <source>
        <tissue evidence="1">Muscle</tissue>
    </source>
</reference>
<protein>
    <submittedName>
        <fullName evidence="1">Uncharacterized protein</fullName>
    </submittedName>
</protein>
<keyword evidence="2" id="KW-1185">Reference proteome</keyword>
<sequence length="98" mass="10552">MSHRVGHEGFPVFLTLSPGVRDAACVCGAAGRQGGRVWAAWCRFGFSSIREWNARVSCVSHLGQAGARQCGECVMWWAESPEGGASCESYPSSRDESI</sequence>
<dbReference type="Proteomes" id="UP000324222">
    <property type="component" value="Unassembled WGS sequence"/>
</dbReference>